<dbReference type="PANTHER" id="PTHR24305:SF77">
    <property type="entry name" value="CYTOCHROME P450 MONOOXYGENASE"/>
    <property type="match status" value="1"/>
</dbReference>
<proteinExistence type="inferred from homology"/>
<keyword evidence="6 8" id="KW-0408">Iron</keyword>
<comment type="caution">
    <text evidence="10">The sequence shown here is derived from an EMBL/GenBank/DDBJ whole genome shotgun (WGS) entry which is preliminary data.</text>
</comment>
<gene>
    <name evidence="10" type="ORF">QBC36DRAFT_365194</name>
</gene>
<dbReference type="Pfam" id="PF00067">
    <property type="entry name" value="p450"/>
    <property type="match status" value="1"/>
</dbReference>
<evidence type="ECO:0000256" key="8">
    <source>
        <dbReference type="PIRSR" id="PIRSR602401-1"/>
    </source>
</evidence>
<dbReference type="InterPro" id="IPR001128">
    <property type="entry name" value="Cyt_P450"/>
</dbReference>
<dbReference type="Proteomes" id="UP001302321">
    <property type="component" value="Unassembled WGS sequence"/>
</dbReference>
<dbReference type="Gene3D" id="1.10.630.10">
    <property type="entry name" value="Cytochrome P450"/>
    <property type="match status" value="1"/>
</dbReference>
<dbReference type="InterPro" id="IPR036396">
    <property type="entry name" value="Cyt_P450_sf"/>
</dbReference>
<evidence type="ECO:0000313" key="11">
    <source>
        <dbReference type="Proteomes" id="UP001302321"/>
    </source>
</evidence>
<keyword evidence="7" id="KW-0503">Monooxygenase</keyword>
<dbReference type="EMBL" id="MU866504">
    <property type="protein sequence ID" value="KAK4171797.1"/>
    <property type="molecule type" value="Genomic_DNA"/>
</dbReference>
<dbReference type="CDD" id="cd11060">
    <property type="entry name" value="CYP57A1-like"/>
    <property type="match status" value="1"/>
</dbReference>
<dbReference type="InterPro" id="IPR002401">
    <property type="entry name" value="Cyt_P450_E_grp-I"/>
</dbReference>
<keyword evidence="5" id="KW-0560">Oxidoreductase</keyword>
<dbReference type="InterPro" id="IPR050121">
    <property type="entry name" value="Cytochrome_P450_monoxygenase"/>
</dbReference>
<accession>A0AAN6W143</accession>
<dbReference type="PRINTS" id="PR00385">
    <property type="entry name" value="P450"/>
</dbReference>
<organism evidence="10 11">
    <name type="scientific">Triangularia setosa</name>
    <dbReference type="NCBI Taxonomy" id="2587417"/>
    <lineage>
        <taxon>Eukaryota</taxon>
        <taxon>Fungi</taxon>
        <taxon>Dikarya</taxon>
        <taxon>Ascomycota</taxon>
        <taxon>Pezizomycotina</taxon>
        <taxon>Sordariomycetes</taxon>
        <taxon>Sordariomycetidae</taxon>
        <taxon>Sordariales</taxon>
        <taxon>Podosporaceae</taxon>
        <taxon>Triangularia</taxon>
    </lineage>
</organism>
<dbReference type="GO" id="GO:0004497">
    <property type="term" value="F:monooxygenase activity"/>
    <property type="evidence" value="ECO:0007669"/>
    <property type="project" value="UniProtKB-KW"/>
</dbReference>
<dbReference type="GO" id="GO:0020037">
    <property type="term" value="F:heme binding"/>
    <property type="evidence" value="ECO:0007669"/>
    <property type="project" value="InterPro"/>
</dbReference>
<keyword evidence="4 8" id="KW-0479">Metal-binding</keyword>
<keyword evidence="9" id="KW-0472">Membrane</keyword>
<evidence type="ECO:0000256" key="9">
    <source>
        <dbReference type="SAM" id="Phobius"/>
    </source>
</evidence>
<feature type="binding site" description="axial binding residue" evidence="8">
    <location>
        <position position="451"/>
    </location>
    <ligand>
        <name>heme</name>
        <dbReference type="ChEBI" id="CHEBI:30413"/>
    </ligand>
    <ligandPart>
        <name>Fe</name>
        <dbReference type="ChEBI" id="CHEBI:18248"/>
    </ligandPart>
</feature>
<protein>
    <submittedName>
        <fullName evidence="10">Cytochrome P450 E-class, group I</fullName>
    </submittedName>
</protein>
<keyword evidence="9" id="KW-1133">Transmembrane helix</keyword>
<evidence type="ECO:0000256" key="6">
    <source>
        <dbReference type="ARBA" id="ARBA00023004"/>
    </source>
</evidence>
<dbReference type="GO" id="GO:0005506">
    <property type="term" value="F:iron ion binding"/>
    <property type="evidence" value="ECO:0007669"/>
    <property type="project" value="InterPro"/>
</dbReference>
<evidence type="ECO:0000256" key="2">
    <source>
        <dbReference type="ARBA" id="ARBA00010617"/>
    </source>
</evidence>
<evidence type="ECO:0000256" key="4">
    <source>
        <dbReference type="ARBA" id="ARBA00022723"/>
    </source>
</evidence>
<dbReference type="GO" id="GO:0016705">
    <property type="term" value="F:oxidoreductase activity, acting on paired donors, with incorporation or reduction of molecular oxygen"/>
    <property type="evidence" value="ECO:0007669"/>
    <property type="project" value="InterPro"/>
</dbReference>
<dbReference type="PRINTS" id="PR00463">
    <property type="entry name" value="EP450I"/>
</dbReference>
<keyword evidence="3 8" id="KW-0349">Heme</keyword>
<reference evidence="10" key="1">
    <citation type="journal article" date="2023" name="Mol. Phylogenet. Evol.">
        <title>Genome-scale phylogeny and comparative genomics of the fungal order Sordariales.</title>
        <authorList>
            <person name="Hensen N."/>
            <person name="Bonometti L."/>
            <person name="Westerberg I."/>
            <person name="Brannstrom I.O."/>
            <person name="Guillou S."/>
            <person name="Cros-Aarteil S."/>
            <person name="Calhoun S."/>
            <person name="Haridas S."/>
            <person name="Kuo A."/>
            <person name="Mondo S."/>
            <person name="Pangilinan J."/>
            <person name="Riley R."/>
            <person name="LaButti K."/>
            <person name="Andreopoulos B."/>
            <person name="Lipzen A."/>
            <person name="Chen C."/>
            <person name="Yan M."/>
            <person name="Daum C."/>
            <person name="Ng V."/>
            <person name="Clum A."/>
            <person name="Steindorff A."/>
            <person name="Ohm R.A."/>
            <person name="Martin F."/>
            <person name="Silar P."/>
            <person name="Natvig D.O."/>
            <person name="Lalanne C."/>
            <person name="Gautier V."/>
            <person name="Ament-Velasquez S.L."/>
            <person name="Kruys A."/>
            <person name="Hutchinson M.I."/>
            <person name="Powell A.J."/>
            <person name="Barry K."/>
            <person name="Miller A.N."/>
            <person name="Grigoriev I.V."/>
            <person name="Debuchy R."/>
            <person name="Gladieux P."/>
            <person name="Hiltunen Thoren M."/>
            <person name="Johannesson H."/>
        </authorList>
    </citation>
    <scope>NUCLEOTIDE SEQUENCE</scope>
    <source>
        <strain evidence="10">CBS 892.96</strain>
    </source>
</reference>
<comment type="cofactor">
    <cofactor evidence="1 8">
        <name>heme</name>
        <dbReference type="ChEBI" id="CHEBI:30413"/>
    </cofactor>
</comment>
<evidence type="ECO:0000256" key="5">
    <source>
        <dbReference type="ARBA" id="ARBA00023002"/>
    </source>
</evidence>
<evidence type="ECO:0000256" key="7">
    <source>
        <dbReference type="ARBA" id="ARBA00023033"/>
    </source>
</evidence>
<feature type="transmembrane region" description="Helical" evidence="9">
    <location>
        <begin position="12"/>
        <end position="35"/>
    </location>
</feature>
<evidence type="ECO:0000256" key="3">
    <source>
        <dbReference type="ARBA" id="ARBA00022617"/>
    </source>
</evidence>
<keyword evidence="11" id="KW-1185">Reference proteome</keyword>
<evidence type="ECO:0000256" key="1">
    <source>
        <dbReference type="ARBA" id="ARBA00001971"/>
    </source>
</evidence>
<reference evidence="10" key="2">
    <citation type="submission" date="2023-05" db="EMBL/GenBank/DDBJ databases">
        <authorList>
            <consortium name="Lawrence Berkeley National Laboratory"/>
            <person name="Steindorff A."/>
            <person name="Hensen N."/>
            <person name="Bonometti L."/>
            <person name="Westerberg I."/>
            <person name="Brannstrom I.O."/>
            <person name="Guillou S."/>
            <person name="Cros-Aarteil S."/>
            <person name="Calhoun S."/>
            <person name="Haridas S."/>
            <person name="Kuo A."/>
            <person name="Mondo S."/>
            <person name="Pangilinan J."/>
            <person name="Riley R."/>
            <person name="Labutti K."/>
            <person name="Andreopoulos B."/>
            <person name="Lipzen A."/>
            <person name="Chen C."/>
            <person name="Yanf M."/>
            <person name="Daum C."/>
            <person name="Ng V."/>
            <person name="Clum A."/>
            <person name="Ohm R."/>
            <person name="Martin F."/>
            <person name="Silar P."/>
            <person name="Natvig D."/>
            <person name="Lalanne C."/>
            <person name="Gautier V."/>
            <person name="Ament-Velasquez S.L."/>
            <person name="Kruys A."/>
            <person name="Hutchinson M.I."/>
            <person name="Powell A.J."/>
            <person name="Barry K."/>
            <person name="Miller A.N."/>
            <person name="Grigoriev I.V."/>
            <person name="Debuchy R."/>
            <person name="Gladieux P."/>
            <person name="Thoren M.H."/>
            <person name="Johannesson H."/>
        </authorList>
    </citation>
    <scope>NUCLEOTIDE SEQUENCE</scope>
    <source>
        <strain evidence="10">CBS 892.96</strain>
    </source>
</reference>
<dbReference type="SUPFAM" id="SSF48264">
    <property type="entry name" value="Cytochrome P450"/>
    <property type="match status" value="1"/>
</dbReference>
<evidence type="ECO:0000313" key="10">
    <source>
        <dbReference type="EMBL" id="KAK4171797.1"/>
    </source>
</evidence>
<sequence length="508" mass="56851">MEFLNDLKLSKTAICGLAAATIAVWYIATAIRAWYCLRHVPGPRLAKFSYLWEFYTIITGKVQKNYLSLRDYGPLVVSAPGTIVTDDPEVLRRTMAARGSYSRSMWYAAAKFTPDTDNLGSQLDTTAHDILKAKTAGPYAGRETEGGLERAVDFQLVRFVNLIRRKYLSRGDELLSIDFAQLSRYFTMDVISSLVFGKAWGHLDEGADVLGWVGAMDKLIPMMFLGMEIPFFRTILISKYGLLGLVGPKPTDKSGLGMIMKHVNVLIGQRFANKDKPTKDMMGGFIRNGMTRSECEGEAILAILAGNDTTASTIRGTMLHLMANPRAYARFKREIKEAVEQGKVSSPITNEESQKLPYTQAVMLEGFRIGSAVTFGHYKVVSRRGDTIHGHYLPEGTLIGHNTIALTHNKRVFGEDADIFRPERFLECDAEKKADMLRALDIVFGGGRWTCSGKNIALLELNKVPFELMRVFDFQIVNVHKPVKEKAYVSKLHDDMFVRISEADWSSI</sequence>
<dbReference type="AlphaFoldDB" id="A0AAN6W143"/>
<name>A0AAN6W143_9PEZI</name>
<keyword evidence="9" id="KW-0812">Transmembrane</keyword>
<comment type="similarity">
    <text evidence="2">Belongs to the cytochrome P450 family.</text>
</comment>
<dbReference type="PANTHER" id="PTHR24305">
    <property type="entry name" value="CYTOCHROME P450"/>
    <property type="match status" value="1"/>
</dbReference>